<dbReference type="CDD" id="cd00657">
    <property type="entry name" value="Ferritin_like"/>
    <property type="match status" value="1"/>
</dbReference>
<protein>
    <submittedName>
        <fullName evidence="2">Ferritin-like domain-containing protein</fullName>
    </submittedName>
</protein>
<feature type="region of interest" description="Disordered" evidence="1">
    <location>
        <begin position="26"/>
        <end position="65"/>
    </location>
</feature>
<evidence type="ECO:0000313" key="2">
    <source>
        <dbReference type="EMBL" id="MCQ8185715.1"/>
    </source>
</evidence>
<sequence length="273" mass="29926">MASWDELAERVLLTADAREKAAMAEELLGESRPEELASPPSRLPPARPARPDRPHLVPPREVAKRGLGKPEGRAALLHALAHIELNAVDLAADMALRFAGEVPEGLRAEFVGDWFQVMGEEGLHFRLLEERLREYGSRYGALPAHDGLWQAAIKTSDSLLARLAVAPLILEARGLDVTPGMARKLCGVGDGRSADILDVIYRDEIGHVRTGAKWFRLICRELGHDPAESFHICVTTYHPQGATPPFNGPGRAQADLPRDWYEGVASRDCRSSA</sequence>
<dbReference type="SUPFAM" id="SSF47240">
    <property type="entry name" value="Ferritin-like"/>
    <property type="match status" value="1"/>
</dbReference>
<comment type="caution">
    <text evidence="2">The sequence shown here is derived from an EMBL/GenBank/DDBJ whole genome shotgun (WGS) entry which is preliminary data.</text>
</comment>
<dbReference type="InterPro" id="IPR009078">
    <property type="entry name" value="Ferritin-like_SF"/>
</dbReference>
<dbReference type="PIRSF" id="PIRSF012318">
    <property type="entry name" value="UCP012318"/>
    <property type="match status" value="1"/>
</dbReference>
<dbReference type="RefSeq" id="WP_256619602.1">
    <property type="nucleotide sequence ID" value="NZ_JANIBC010000007.1"/>
</dbReference>
<accession>A0A9X2RI65</accession>
<dbReference type="AlphaFoldDB" id="A0A9X2RI65"/>
<evidence type="ECO:0000313" key="3">
    <source>
        <dbReference type="Proteomes" id="UP001142610"/>
    </source>
</evidence>
<dbReference type="InterPro" id="IPR011197">
    <property type="entry name" value="UCP012318"/>
</dbReference>
<feature type="compositionally biased region" description="Basic and acidic residues" evidence="1">
    <location>
        <begin position="26"/>
        <end position="35"/>
    </location>
</feature>
<dbReference type="Proteomes" id="UP001142610">
    <property type="component" value="Unassembled WGS sequence"/>
</dbReference>
<dbReference type="EMBL" id="JANIBC010000007">
    <property type="protein sequence ID" value="MCQ8185715.1"/>
    <property type="molecule type" value="Genomic_DNA"/>
</dbReference>
<dbReference type="PANTHER" id="PTHR42782">
    <property type="entry name" value="SI:CH73-314G15.3"/>
    <property type="match status" value="1"/>
</dbReference>
<organism evidence="2 3">
    <name type="scientific">Parvularcula maris</name>
    <dbReference type="NCBI Taxonomy" id="2965077"/>
    <lineage>
        <taxon>Bacteria</taxon>
        <taxon>Pseudomonadati</taxon>
        <taxon>Pseudomonadota</taxon>
        <taxon>Alphaproteobacteria</taxon>
        <taxon>Parvularculales</taxon>
        <taxon>Parvularculaceae</taxon>
        <taxon>Parvularcula</taxon>
    </lineage>
</organism>
<proteinExistence type="predicted"/>
<gene>
    <name evidence="2" type="ORF">NOG11_09940</name>
</gene>
<dbReference type="InterPro" id="IPR007402">
    <property type="entry name" value="DUF455"/>
</dbReference>
<name>A0A9X2RI65_9PROT</name>
<dbReference type="Pfam" id="PF04305">
    <property type="entry name" value="DUF455"/>
    <property type="match status" value="1"/>
</dbReference>
<evidence type="ECO:0000256" key="1">
    <source>
        <dbReference type="SAM" id="MobiDB-lite"/>
    </source>
</evidence>
<keyword evidence="3" id="KW-1185">Reference proteome</keyword>
<dbReference type="PANTHER" id="PTHR42782:SF4">
    <property type="entry name" value="DUF455 DOMAIN-CONTAINING PROTEIN"/>
    <property type="match status" value="1"/>
</dbReference>
<reference evidence="2" key="1">
    <citation type="submission" date="2022-07" db="EMBL/GenBank/DDBJ databases">
        <title>Parvularcula maris sp. nov., an algicidal bacterium isolated from seawater.</title>
        <authorList>
            <person name="Li F."/>
        </authorList>
    </citation>
    <scope>NUCLEOTIDE SEQUENCE</scope>
    <source>
        <strain evidence="2">BGMRC 0090</strain>
    </source>
</reference>